<dbReference type="RefSeq" id="WP_344465388.1">
    <property type="nucleotide sequence ID" value="NZ_BAAANT010000016.1"/>
</dbReference>
<gene>
    <name evidence="2" type="ORF">GCM10009760_32150</name>
</gene>
<keyword evidence="3" id="KW-1185">Reference proteome</keyword>
<feature type="domain" description="DUF6891" evidence="1">
    <location>
        <begin position="11"/>
        <end position="204"/>
    </location>
</feature>
<protein>
    <recommendedName>
        <fullName evidence="1">DUF6891 domain-containing protein</fullName>
    </recommendedName>
</protein>
<dbReference type="EMBL" id="BAAANT010000016">
    <property type="protein sequence ID" value="GAA2144537.1"/>
    <property type="molecule type" value="Genomic_DNA"/>
</dbReference>
<accession>A0ABP5LEC6</accession>
<proteinExistence type="predicted"/>
<evidence type="ECO:0000313" key="2">
    <source>
        <dbReference type="EMBL" id="GAA2144537.1"/>
    </source>
</evidence>
<reference evidence="3" key="1">
    <citation type="journal article" date="2019" name="Int. J. Syst. Evol. Microbiol.">
        <title>The Global Catalogue of Microorganisms (GCM) 10K type strain sequencing project: providing services to taxonomists for standard genome sequencing and annotation.</title>
        <authorList>
            <consortium name="The Broad Institute Genomics Platform"/>
            <consortium name="The Broad Institute Genome Sequencing Center for Infectious Disease"/>
            <person name="Wu L."/>
            <person name="Ma J."/>
        </authorList>
    </citation>
    <scope>NUCLEOTIDE SEQUENCE [LARGE SCALE GENOMIC DNA]</scope>
    <source>
        <strain evidence="3">JCM 14560</strain>
    </source>
</reference>
<evidence type="ECO:0000313" key="3">
    <source>
        <dbReference type="Proteomes" id="UP001422759"/>
    </source>
</evidence>
<evidence type="ECO:0000259" key="1">
    <source>
        <dbReference type="Pfam" id="PF21831"/>
    </source>
</evidence>
<organism evidence="2 3">
    <name type="scientific">Kitasatospora kazusensis</name>
    <dbReference type="NCBI Taxonomy" id="407974"/>
    <lineage>
        <taxon>Bacteria</taxon>
        <taxon>Bacillati</taxon>
        <taxon>Actinomycetota</taxon>
        <taxon>Actinomycetes</taxon>
        <taxon>Kitasatosporales</taxon>
        <taxon>Streptomycetaceae</taxon>
        <taxon>Kitasatospora</taxon>
    </lineage>
</organism>
<dbReference type="Pfam" id="PF21831">
    <property type="entry name" value="DUF6891"/>
    <property type="match status" value="1"/>
</dbReference>
<dbReference type="InterPro" id="IPR054186">
    <property type="entry name" value="DUF6891"/>
</dbReference>
<sequence>MTEIILDLDPELVRDAEERARELIRCGFLEQDEVAEVLLDSFDDPGLDVEHADEIVAPLWEARLAEQESWPEVTDVDRLAEAFDALEAQGIVAEMDFTCCARCGYAEIGAEADEDSHGFVFFHEQDTERAAAGQGLTLRYGAFRAAEGTEDAAGPGDSAAETEETAAVGRAVVAALAKAGLRTQWDGSPDEVILVTPLNWLNRLPE</sequence>
<name>A0ABP5LEC6_9ACTN</name>
<comment type="caution">
    <text evidence="2">The sequence shown here is derived from an EMBL/GenBank/DDBJ whole genome shotgun (WGS) entry which is preliminary data.</text>
</comment>
<dbReference type="Proteomes" id="UP001422759">
    <property type="component" value="Unassembled WGS sequence"/>
</dbReference>